<reference evidence="8" key="1">
    <citation type="journal article" date="2019" name="Int. J. Syst. Evol. Microbiol.">
        <title>The Global Catalogue of Microorganisms (GCM) 10K type strain sequencing project: providing services to taxonomists for standard genome sequencing and annotation.</title>
        <authorList>
            <consortium name="The Broad Institute Genomics Platform"/>
            <consortium name="The Broad Institute Genome Sequencing Center for Infectious Disease"/>
            <person name="Wu L."/>
            <person name="Ma J."/>
        </authorList>
    </citation>
    <scope>NUCLEOTIDE SEQUENCE [LARGE SCALE GENOMIC DNA]</scope>
    <source>
        <strain evidence="8">CECT 7956</strain>
    </source>
</reference>
<keyword evidence="3" id="KW-0227">DNA damage</keyword>
<keyword evidence="4" id="KW-0234">DNA repair</keyword>
<dbReference type="PANTHER" id="PTHR43003">
    <property type="entry name" value="DNA-3-METHYLADENINE GLYCOSYLASE"/>
    <property type="match status" value="1"/>
</dbReference>
<dbReference type="EC" id="3.2.2.21" evidence="2"/>
<dbReference type="InterPro" id="IPR003265">
    <property type="entry name" value="HhH-GPD_domain"/>
</dbReference>
<dbReference type="InterPro" id="IPR011257">
    <property type="entry name" value="DNA_glycosylase"/>
</dbReference>
<dbReference type="SMART" id="SM00478">
    <property type="entry name" value="ENDO3c"/>
    <property type="match status" value="1"/>
</dbReference>
<dbReference type="SUPFAM" id="SSF48150">
    <property type="entry name" value="DNA-glycosylase"/>
    <property type="match status" value="1"/>
</dbReference>
<protein>
    <recommendedName>
        <fullName evidence="2">DNA-3-methyladenine glycosylase II</fullName>
        <ecNumber evidence="2">3.2.2.21</ecNumber>
    </recommendedName>
</protein>
<proteinExistence type="predicted"/>
<dbReference type="CDD" id="cd00056">
    <property type="entry name" value="ENDO3c"/>
    <property type="match status" value="1"/>
</dbReference>
<feature type="domain" description="DNA-3-methyladenine glycosylase AlkA N-terminal" evidence="6">
    <location>
        <begin position="1"/>
        <end position="116"/>
    </location>
</feature>
<evidence type="ECO:0000313" key="8">
    <source>
        <dbReference type="Proteomes" id="UP001595616"/>
    </source>
</evidence>
<dbReference type="Gene3D" id="3.30.310.20">
    <property type="entry name" value="DNA-3-methyladenine glycosylase AlkA, N-terminal domain"/>
    <property type="match status" value="1"/>
</dbReference>
<accession>A0ABV7YXA3</accession>
<sequence>MIKISTPPDFSFSECLWFLDRGFDEIMHEVTADSVRKLFEFSGQKVLIEVSQDDQELNVEVLAGELKDEKLVISKVKEWFDLDREIQPFYELLAKDNDLHVLAKNYTGLRLMAIPDLFEVMCWSIIGQQINLTFAYKIKRALVEQFGESLTYKDKLYYLFPKPEVLCEVNEDLLREMKFSRQKIDYTINLAKSFAEGKLSLELIKQKETHSEMLKFLTSFRGIGEWTAQYTLMKCLKSPEAVPYGDAGINQALFGLKNIPKKGGRAEQEALYARFKGWEGYLTLYLWRWLSGN</sequence>
<comment type="catalytic activity">
    <reaction evidence="1">
        <text>Hydrolysis of alkylated DNA, releasing 3-methyladenine, 3-methylguanine, 7-methylguanine and 7-methyladenine.</text>
        <dbReference type="EC" id="3.2.2.21"/>
    </reaction>
</comment>
<dbReference type="EMBL" id="JBHRYQ010000001">
    <property type="protein sequence ID" value="MFC3811546.1"/>
    <property type="molecule type" value="Genomic_DNA"/>
</dbReference>
<evidence type="ECO:0000256" key="3">
    <source>
        <dbReference type="ARBA" id="ARBA00022763"/>
    </source>
</evidence>
<dbReference type="RefSeq" id="WP_379838383.1">
    <property type="nucleotide sequence ID" value="NZ_JBHRYQ010000001.1"/>
</dbReference>
<dbReference type="Proteomes" id="UP001595616">
    <property type="component" value="Unassembled WGS sequence"/>
</dbReference>
<evidence type="ECO:0000256" key="4">
    <source>
        <dbReference type="ARBA" id="ARBA00023204"/>
    </source>
</evidence>
<evidence type="ECO:0000259" key="5">
    <source>
        <dbReference type="SMART" id="SM00478"/>
    </source>
</evidence>
<dbReference type="Pfam" id="PF06029">
    <property type="entry name" value="AlkA_N"/>
    <property type="match status" value="1"/>
</dbReference>
<gene>
    <name evidence="7" type="ORF">ACFOOI_12865</name>
</gene>
<organism evidence="7 8">
    <name type="scientific">Lacihabitans lacunae</name>
    <dbReference type="NCBI Taxonomy" id="1028214"/>
    <lineage>
        <taxon>Bacteria</taxon>
        <taxon>Pseudomonadati</taxon>
        <taxon>Bacteroidota</taxon>
        <taxon>Cytophagia</taxon>
        <taxon>Cytophagales</taxon>
        <taxon>Leadbetterellaceae</taxon>
        <taxon>Lacihabitans</taxon>
    </lineage>
</organism>
<dbReference type="InterPro" id="IPR010316">
    <property type="entry name" value="AlkA_N"/>
</dbReference>
<evidence type="ECO:0000256" key="2">
    <source>
        <dbReference type="ARBA" id="ARBA00012000"/>
    </source>
</evidence>
<name>A0ABV7YXA3_9BACT</name>
<feature type="domain" description="HhH-GPD" evidence="5">
    <location>
        <begin position="126"/>
        <end position="291"/>
    </location>
</feature>
<comment type="caution">
    <text evidence="7">The sequence shown here is derived from an EMBL/GenBank/DDBJ whole genome shotgun (WGS) entry which is preliminary data.</text>
</comment>
<dbReference type="PANTHER" id="PTHR43003:SF12">
    <property type="entry name" value="DNA-3-METHYLADENINE GLYCOSYLASE"/>
    <property type="match status" value="1"/>
</dbReference>
<evidence type="ECO:0000256" key="1">
    <source>
        <dbReference type="ARBA" id="ARBA00000086"/>
    </source>
</evidence>
<keyword evidence="8" id="KW-1185">Reference proteome</keyword>
<dbReference type="InterPro" id="IPR037046">
    <property type="entry name" value="AlkA_N_sf"/>
</dbReference>
<evidence type="ECO:0000313" key="7">
    <source>
        <dbReference type="EMBL" id="MFC3811546.1"/>
    </source>
</evidence>
<dbReference type="Pfam" id="PF00730">
    <property type="entry name" value="HhH-GPD"/>
    <property type="match status" value="1"/>
</dbReference>
<dbReference type="InterPro" id="IPR051912">
    <property type="entry name" value="Alkylbase_DNA_Glycosylase/TA"/>
</dbReference>
<dbReference type="Gene3D" id="1.10.340.30">
    <property type="entry name" value="Hypothetical protein, domain 2"/>
    <property type="match status" value="1"/>
</dbReference>
<evidence type="ECO:0000259" key="6">
    <source>
        <dbReference type="SMART" id="SM01009"/>
    </source>
</evidence>
<dbReference type="SMART" id="SM01009">
    <property type="entry name" value="AlkA_N"/>
    <property type="match status" value="1"/>
</dbReference>